<keyword evidence="1" id="KW-0614">Plasmid</keyword>
<organism evidence="1 2">
    <name type="scientific">Mycetohabitans rhizoxinica (strain DSM 19002 / CIP 109453 / HKI 454)</name>
    <name type="common">Paraburkholderia rhizoxinica</name>
    <dbReference type="NCBI Taxonomy" id="882378"/>
    <lineage>
        <taxon>Bacteria</taxon>
        <taxon>Pseudomonadati</taxon>
        <taxon>Pseudomonadota</taxon>
        <taxon>Betaproteobacteria</taxon>
        <taxon>Burkholderiales</taxon>
        <taxon>Burkholderiaceae</taxon>
        <taxon>Mycetohabitans</taxon>
    </lineage>
</organism>
<evidence type="ECO:0000313" key="1">
    <source>
        <dbReference type="EMBL" id="CBW77320.1"/>
    </source>
</evidence>
<dbReference type="Proteomes" id="UP000007437">
    <property type="component" value="Plasmid pBRH02"/>
</dbReference>
<reference evidence="1 2" key="2">
    <citation type="journal article" date="2011" name="J. Bacteriol.">
        <title>Complete genome sequence of Burkholderia rhizoxinica, an endosymbiont of Rhizopus microsporus.</title>
        <authorList>
            <person name="Lackner G."/>
            <person name="Moebius N."/>
            <person name="Partida-Martinez L."/>
            <person name="Hertweck C."/>
        </authorList>
    </citation>
    <scope>NUCLEOTIDE SEQUENCE [LARGE SCALE GENOMIC DNA]</scope>
    <source>
        <strain evidence="2">DSM 19002 / CIP 109453 / HKI 454</strain>
        <plasmid evidence="1 2">pBRH02</plasmid>
    </source>
</reference>
<sequence length="90" mass="9288">MAGWLVASSGRLRADCASHGTYDDRLLKNFPPLARARSHRSAQSVRAAGHDMSWAGWPARSAGSAGSAEAIATQGMLLSGAESSGGNLYA</sequence>
<evidence type="ECO:0000313" key="2">
    <source>
        <dbReference type="Proteomes" id="UP000007437"/>
    </source>
</evidence>
<geneLocation type="plasmid" evidence="1 2">
    <name>pBRH02</name>
</geneLocation>
<gene>
    <name evidence="1" type="ordered locus">RBRH_00637</name>
</gene>
<dbReference type="EMBL" id="FR687361">
    <property type="protein sequence ID" value="CBW77320.1"/>
    <property type="molecule type" value="Genomic_DNA"/>
</dbReference>
<proteinExistence type="predicted"/>
<protein>
    <submittedName>
        <fullName evidence="1">Uncharacterized protein</fullName>
    </submittedName>
</protein>
<dbReference type="HOGENOM" id="CLU_2435242_0_0_4"/>
<dbReference type="AlphaFoldDB" id="E5AW18"/>
<dbReference type="KEGG" id="brh:RBRH_00637"/>
<name>E5AW18_MYCRK</name>
<accession>E5AW18</accession>
<reference key="1">
    <citation type="submission" date="2010-09" db="EMBL/GenBank/DDBJ databases">
        <title>Complete genome sequence of Burkholderia rhizoxinica, the endosymbiont of the phytopathogenic fungus Rhizopus microsporus.</title>
        <authorList>
            <person name="Lackner G."/>
            <person name="Moebius N."/>
            <person name="Partida-Martinez L.P."/>
            <person name="Hertweck C."/>
        </authorList>
    </citation>
    <scope>NUCLEOTIDE SEQUENCE</scope>
    <source>
        <strain>HKI 454</strain>
    </source>
</reference>